<dbReference type="AlphaFoldDB" id="A0A132MZK1"/>
<organism evidence="1 2">
    <name type="scientific">Carbonactinospora thermoautotrophica</name>
    <dbReference type="NCBI Taxonomy" id="1469144"/>
    <lineage>
        <taxon>Bacteria</taxon>
        <taxon>Bacillati</taxon>
        <taxon>Actinomycetota</taxon>
        <taxon>Actinomycetes</taxon>
        <taxon>Kitasatosporales</taxon>
        <taxon>Carbonactinosporaceae</taxon>
        <taxon>Carbonactinospora</taxon>
    </lineage>
</organism>
<comment type="caution">
    <text evidence="1">The sequence shown here is derived from an EMBL/GenBank/DDBJ whole genome shotgun (WGS) entry which is preliminary data.</text>
</comment>
<dbReference type="EMBL" id="LAXD01000001">
    <property type="protein sequence ID" value="KWX03237.1"/>
    <property type="molecule type" value="Genomic_DNA"/>
</dbReference>
<gene>
    <name evidence="1" type="ORF">LI90_4288</name>
</gene>
<proteinExistence type="predicted"/>
<sequence length="40" mass="4442">MPAHLDTHGDLNLLTWVGTMASLGEQNTHRISDAEGRHCR</sequence>
<evidence type="ECO:0000313" key="2">
    <source>
        <dbReference type="Proteomes" id="UP000070188"/>
    </source>
</evidence>
<name>A0A132MZK1_9ACTN</name>
<protein>
    <submittedName>
        <fullName evidence="1">Uncharacterized protein</fullName>
    </submittedName>
</protein>
<keyword evidence="2" id="KW-1185">Reference proteome</keyword>
<reference evidence="2" key="1">
    <citation type="submission" date="2015-04" db="EMBL/GenBank/DDBJ databases">
        <title>Physiological reanalysis, assessment of diazotrophy, and genome sequences of multiple isolates of Streptomyces thermoautotrophicus.</title>
        <authorList>
            <person name="MacKellar D.C."/>
            <person name="Lieber L."/>
            <person name="Norman J."/>
            <person name="Bolger A."/>
            <person name="Tobin C."/>
            <person name="Murray J.W."/>
            <person name="Chang R."/>
            <person name="Ford T."/>
            <person name="Nguyen P.Q."/>
            <person name="Woodward J."/>
            <person name="Permingeat H."/>
            <person name="Joshi N.S."/>
            <person name="Silver P.A."/>
            <person name="Usadel B."/>
            <person name="Rutherford A.W."/>
            <person name="Friesen M."/>
            <person name="Prell J."/>
        </authorList>
    </citation>
    <scope>NUCLEOTIDE SEQUENCE [LARGE SCALE GENOMIC DNA]</scope>
    <source>
        <strain evidence="2">H1</strain>
    </source>
</reference>
<dbReference type="Proteomes" id="UP000070188">
    <property type="component" value="Unassembled WGS sequence"/>
</dbReference>
<accession>A0A132MZK1</accession>
<evidence type="ECO:0000313" key="1">
    <source>
        <dbReference type="EMBL" id="KWX03237.1"/>
    </source>
</evidence>
<dbReference type="PATRIC" id="fig|1469144.10.peg.4599"/>